<dbReference type="OrthoDB" id="2573163at2759"/>
<dbReference type="PANTHER" id="PTHR12400:SF21">
    <property type="entry name" value="KINASE"/>
    <property type="match status" value="1"/>
</dbReference>
<dbReference type="SUPFAM" id="SSF56104">
    <property type="entry name" value="SAICAR synthase-like"/>
    <property type="match status" value="1"/>
</dbReference>
<dbReference type="GO" id="GO:0000824">
    <property type="term" value="F:inositol-1,4,5,6-tetrakisphosphate 3-kinase activity"/>
    <property type="evidence" value="ECO:0007669"/>
    <property type="project" value="TreeGrafter"/>
</dbReference>
<dbReference type="GO" id="GO:0008440">
    <property type="term" value="F:inositol-1,4,5-trisphosphate 3-kinase activity"/>
    <property type="evidence" value="ECO:0007669"/>
    <property type="project" value="TreeGrafter"/>
</dbReference>
<dbReference type="FunCoup" id="A0A1X2HQT8">
    <property type="interactions" value="293"/>
</dbReference>
<dbReference type="InParanoid" id="A0A1X2HQT8"/>
<dbReference type="GO" id="GO:0046854">
    <property type="term" value="P:phosphatidylinositol phosphate biosynthetic process"/>
    <property type="evidence" value="ECO:0007669"/>
    <property type="project" value="TreeGrafter"/>
</dbReference>
<keyword evidence="2 4" id="KW-0808">Transferase</keyword>
<keyword evidence="3 4" id="KW-0418">Kinase</keyword>
<dbReference type="PANTHER" id="PTHR12400">
    <property type="entry name" value="INOSITOL POLYPHOSPHATE KINASE"/>
    <property type="match status" value="1"/>
</dbReference>
<dbReference type="GO" id="GO:0005634">
    <property type="term" value="C:nucleus"/>
    <property type="evidence" value="ECO:0007669"/>
    <property type="project" value="TreeGrafter"/>
</dbReference>
<feature type="region of interest" description="Disordered" evidence="5">
    <location>
        <begin position="142"/>
        <end position="167"/>
    </location>
</feature>
<dbReference type="AlphaFoldDB" id="A0A1X2HQT8"/>
<dbReference type="InterPro" id="IPR038286">
    <property type="entry name" value="IPK_sf"/>
</dbReference>
<dbReference type="GO" id="GO:0005737">
    <property type="term" value="C:cytoplasm"/>
    <property type="evidence" value="ECO:0007669"/>
    <property type="project" value="TreeGrafter"/>
</dbReference>
<dbReference type="STRING" id="13706.A0A1X2HQT8"/>
<evidence type="ECO:0000256" key="2">
    <source>
        <dbReference type="ARBA" id="ARBA00022679"/>
    </source>
</evidence>
<dbReference type="Pfam" id="PF03770">
    <property type="entry name" value="IPK"/>
    <property type="match status" value="1"/>
</dbReference>
<evidence type="ECO:0000313" key="7">
    <source>
        <dbReference type="Proteomes" id="UP000242180"/>
    </source>
</evidence>
<dbReference type="GO" id="GO:0032958">
    <property type="term" value="P:inositol phosphate biosynthetic process"/>
    <property type="evidence" value="ECO:0007669"/>
    <property type="project" value="InterPro"/>
</dbReference>
<proteinExistence type="inferred from homology"/>
<comment type="caution">
    <text evidence="6">The sequence shown here is derived from an EMBL/GenBank/DDBJ whole genome shotgun (WGS) entry which is preliminary data.</text>
</comment>
<gene>
    <name evidence="6" type="ORF">BCR43DRAFT_469809</name>
</gene>
<dbReference type="EMBL" id="MCGN01000002">
    <property type="protein sequence ID" value="ORZ01256.1"/>
    <property type="molecule type" value="Genomic_DNA"/>
</dbReference>
<feature type="compositionally biased region" description="Low complexity" evidence="5">
    <location>
        <begin position="197"/>
        <end position="208"/>
    </location>
</feature>
<feature type="compositionally biased region" description="Basic residues" evidence="5">
    <location>
        <begin position="143"/>
        <end position="152"/>
    </location>
</feature>
<dbReference type="Proteomes" id="UP000242180">
    <property type="component" value="Unassembled WGS sequence"/>
</dbReference>
<dbReference type="OMA" id="QYMGVLN"/>
<feature type="compositionally biased region" description="Polar residues" evidence="5">
    <location>
        <begin position="253"/>
        <end position="263"/>
    </location>
</feature>
<evidence type="ECO:0000256" key="4">
    <source>
        <dbReference type="RuleBase" id="RU363090"/>
    </source>
</evidence>
<accession>A0A1X2HQT8</accession>
<feature type="compositionally biased region" description="Basic and acidic residues" evidence="5">
    <location>
        <begin position="212"/>
        <end position="221"/>
    </location>
</feature>
<evidence type="ECO:0000256" key="5">
    <source>
        <dbReference type="SAM" id="MobiDB-lite"/>
    </source>
</evidence>
<evidence type="ECO:0000256" key="3">
    <source>
        <dbReference type="ARBA" id="ARBA00022777"/>
    </source>
</evidence>
<feature type="region of interest" description="Disordered" evidence="5">
    <location>
        <begin position="1"/>
        <end position="34"/>
    </location>
</feature>
<organism evidence="6 7">
    <name type="scientific">Syncephalastrum racemosum</name>
    <name type="common">Filamentous fungus</name>
    <dbReference type="NCBI Taxonomy" id="13706"/>
    <lineage>
        <taxon>Eukaryota</taxon>
        <taxon>Fungi</taxon>
        <taxon>Fungi incertae sedis</taxon>
        <taxon>Mucoromycota</taxon>
        <taxon>Mucoromycotina</taxon>
        <taxon>Mucoromycetes</taxon>
        <taxon>Mucorales</taxon>
        <taxon>Syncephalastraceae</taxon>
        <taxon>Syncephalastrum</taxon>
    </lineage>
</organism>
<feature type="compositionally biased region" description="Polar residues" evidence="5">
    <location>
        <begin position="15"/>
        <end position="33"/>
    </location>
</feature>
<keyword evidence="7" id="KW-1185">Reference proteome</keyword>
<dbReference type="InterPro" id="IPR005522">
    <property type="entry name" value="IPK"/>
</dbReference>
<feature type="region of interest" description="Disordered" evidence="5">
    <location>
        <begin position="184"/>
        <end position="276"/>
    </location>
</feature>
<dbReference type="Gene3D" id="3.30.470.160">
    <property type="entry name" value="Inositol polyphosphate kinase"/>
    <property type="match status" value="1"/>
</dbReference>
<name>A0A1X2HQT8_SYNRA</name>
<evidence type="ECO:0000313" key="6">
    <source>
        <dbReference type="EMBL" id="ORZ01256.1"/>
    </source>
</evidence>
<dbReference type="EC" id="2.7.-.-" evidence="4"/>
<feature type="compositionally biased region" description="Polar residues" evidence="5">
    <location>
        <begin position="153"/>
        <end position="164"/>
    </location>
</feature>
<sequence>MEDQLVDDATIACNDDQTGYSTDESTSTVTSLGPPSACCDDQQRYFDPTEITTSLPLLPFHNQVGGHASFFRFSRRAICKPVSKKEQEFYEHLEAHHPQLLPFTPQYMGVLNVTYRAPQSLLPEVVFEKNKHLLRDWRACHDNRHRPHRNQRRGSSPATSSSIRKQVLREVFSPDALRERLRQVHDWQQQRKRNSRRSSSVPLSHSLSDILYHPKYDNHNDNDDDNDNDNNNDKYHRSHLHSASYTEGGHSAPSLTLNAMNRRTSSPPSTPLETPPIDHVMMETRRLSIIHTTTSAPLTPQIPDWKAREVPNNPWSLQVYNRDLQKMQRKETAQVKQFILIEDLTDGVKYPCVLDLKMGTRQYGVNVTVEKAKSQTIKCETSTSKTLGVRVCGMQASRQEANKFLFQDKYYGRRLDPFSFRDTLAEYLDNGQGCQIQHIPVVVRKLRRLARIIRSLEDYRFYASSLLMIYDGDPLSQRKIDVRIIDFARCVTQEDVQQYRDSFSFPPLHKGPDYGYLVGLKSLISCFEWIYEKHGGALEDLEVHKDNVFDGIGTEESFEAQAMAFGQLKSPSS</sequence>
<evidence type="ECO:0000256" key="1">
    <source>
        <dbReference type="ARBA" id="ARBA00007374"/>
    </source>
</evidence>
<protein>
    <recommendedName>
        <fullName evidence="4">Kinase</fullName>
        <ecNumber evidence="4">2.7.-.-</ecNumber>
    </recommendedName>
</protein>
<reference evidence="6 7" key="1">
    <citation type="submission" date="2016-07" db="EMBL/GenBank/DDBJ databases">
        <title>Pervasive Adenine N6-methylation of Active Genes in Fungi.</title>
        <authorList>
            <consortium name="DOE Joint Genome Institute"/>
            <person name="Mondo S.J."/>
            <person name="Dannebaum R.O."/>
            <person name="Kuo R.C."/>
            <person name="Labutti K."/>
            <person name="Haridas S."/>
            <person name="Kuo A."/>
            <person name="Salamov A."/>
            <person name="Ahrendt S.R."/>
            <person name="Lipzen A."/>
            <person name="Sullivan W."/>
            <person name="Andreopoulos W.B."/>
            <person name="Clum A."/>
            <person name="Lindquist E."/>
            <person name="Daum C."/>
            <person name="Ramamoorthy G.K."/>
            <person name="Gryganskyi A."/>
            <person name="Culley D."/>
            <person name="Magnuson J.K."/>
            <person name="James T.Y."/>
            <person name="O'Malley M.A."/>
            <person name="Stajich J.E."/>
            <person name="Spatafora J.W."/>
            <person name="Visel A."/>
            <person name="Grigoriev I.V."/>
        </authorList>
    </citation>
    <scope>NUCLEOTIDE SEQUENCE [LARGE SCALE GENOMIC DNA]</scope>
    <source>
        <strain evidence="6 7">NRRL 2496</strain>
    </source>
</reference>
<comment type="similarity">
    <text evidence="1 4">Belongs to the inositol phosphokinase (IPK) family.</text>
</comment>